<evidence type="ECO:0000313" key="2">
    <source>
        <dbReference type="Proteomes" id="UP000285138"/>
    </source>
</evidence>
<proteinExistence type="predicted"/>
<evidence type="ECO:0008006" key="3">
    <source>
        <dbReference type="Google" id="ProtNLM"/>
    </source>
</evidence>
<dbReference type="InterPro" id="IPR029470">
    <property type="entry name" value="PDDEXK_4"/>
</dbReference>
<dbReference type="AlphaFoldDB" id="A0A424YEF3"/>
<evidence type="ECO:0000313" key="1">
    <source>
        <dbReference type="EMBL" id="RQD75863.1"/>
    </source>
</evidence>
<dbReference type="EMBL" id="QZAA01000138">
    <property type="protein sequence ID" value="RQD75863.1"/>
    <property type="molecule type" value="Genomic_DNA"/>
</dbReference>
<reference evidence="1 2" key="1">
    <citation type="submission" date="2018-08" db="EMBL/GenBank/DDBJ databases">
        <title>The metabolism and importance of syntrophic acetate oxidation coupled to methane or sulfide production in haloalkaline environments.</title>
        <authorList>
            <person name="Timmers P.H.A."/>
            <person name="Vavourakis C.D."/>
            <person name="Sorokin D.Y."/>
            <person name="Sinninghe Damste J.S."/>
            <person name="Muyzer G."/>
            <person name="Stams A.J.M."/>
            <person name="Plugge C.M."/>
        </authorList>
    </citation>
    <scope>NUCLEOTIDE SEQUENCE [LARGE SCALE GENOMIC DNA]</scope>
    <source>
        <strain evidence="1">MSAO_Bac1</strain>
    </source>
</reference>
<protein>
    <recommendedName>
        <fullName evidence="3">PD-(D/E)XK nuclease family protein</fullName>
    </recommendedName>
</protein>
<accession>A0A424YEF3</accession>
<dbReference type="Proteomes" id="UP000285138">
    <property type="component" value="Unassembled WGS sequence"/>
</dbReference>
<organism evidence="1 2">
    <name type="scientific">Candidatus Syntrophonatronum acetioxidans</name>
    <dbReference type="NCBI Taxonomy" id="1795816"/>
    <lineage>
        <taxon>Bacteria</taxon>
        <taxon>Bacillati</taxon>
        <taxon>Bacillota</taxon>
        <taxon>Clostridia</taxon>
        <taxon>Eubacteriales</taxon>
        <taxon>Syntrophomonadaceae</taxon>
        <taxon>Candidatus Syntrophonatronum</taxon>
    </lineage>
</organism>
<gene>
    <name evidence="1" type="ORF">D5R97_05365</name>
</gene>
<comment type="caution">
    <text evidence="1">The sequence shown here is derived from an EMBL/GenBank/DDBJ whole genome shotgun (WGS) entry which is preliminary data.</text>
</comment>
<dbReference type="Pfam" id="PF14281">
    <property type="entry name" value="PDDEXK_4"/>
    <property type="match status" value="1"/>
</dbReference>
<name>A0A424YEF3_9FIRM</name>
<sequence>MESLFESIEGQSSEKLTSAALAYLLKHDEQRAFLRLFLIRLLKQEFNYDALLDGYEIRVEAPLDDKGRADIIIESDELLIIVENKFYASFSLGDQIKRYMEYLMQSGNGRSVILVLLSPEERGPYYLSMVKEQLGIMGKGPGRTLEEIKKTMDNESIKFVWLTWEKLLEDFACGNFIVEHLGDFIRSRYLKDTTLTREELKMINQNDIPVILDKIWTSIDKVKDALAEDYKVKRTTQSRLIYGFFLEETWGDVWVGLYTIIWKEYSAPFFIQARDNWFSESFSSEKVASSLKEVGFSEHKEMGYVYLINVNNADLVGEFESKVRECLSSIRECLNL</sequence>